<dbReference type="Proteomes" id="UP001151088">
    <property type="component" value="Unassembled WGS sequence"/>
</dbReference>
<sequence>MKRIEATARALCAVDLQGVGYSGEELATLVDQYWPVIAAEIYQGQTVEGEWPFSAEEIDHLTERYRHVVRTQ</sequence>
<dbReference type="EMBL" id="JANTHZ010000001">
    <property type="protein sequence ID" value="MCS0493884.1"/>
    <property type="molecule type" value="Genomic_DNA"/>
</dbReference>
<name>A0A9X2T3V8_9HYPH</name>
<evidence type="ECO:0000313" key="2">
    <source>
        <dbReference type="Proteomes" id="UP001151088"/>
    </source>
</evidence>
<proteinExistence type="predicted"/>
<organism evidence="1 2">
    <name type="scientific">Ancylobacter mangrovi</name>
    <dbReference type="NCBI Taxonomy" id="2972472"/>
    <lineage>
        <taxon>Bacteria</taxon>
        <taxon>Pseudomonadati</taxon>
        <taxon>Pseudomonadota</taxon>
        <taxon>Alphaproteobacteria</taxon>
        <taxon>Hyphomicrobiales</taxon>
        <taxon>Xanthobacteraceae</taxon>
        <taxon>Ancylobacter</taxon>
    </lineage>
</organism>
<accession>A0A9X2T3V8</accession>
<protein>
    <submittedName>
        <fullName evidence="1">Uncharacterized protein</fullName>
    </submittedName>
</protein>
<dbReference type="RefSeq" id="WP_258730829.1">
    <property type="nucleotide sequence ID" value="NZ_JANTHZ010000001.1"/>
</dbReference>
<dbReference type="AlphaFoldDB" id="A0A9X2T3V8"/>
<evidence type="ECO:0000313" key="1">
    <source>
        <dbReference type="EMBL" id="MCS0493884.1"/>
    </source>
</evidence>
<gene>
    <name evidence="1" type="ORF">NVS89_02155</name>
</gene>
<keyword evidence="2" id="KW-1185">Reference proteome</keyword>
<reference evidence="1" key="1">
    <citation type="submission" date="2022-08" db="EMBL/GenBank/DDBJ databases">
        <authorList>
            <person name="Li F."/>
        </authorList>
    </citation>
    <scope>NUCLEOTIDE SEQUENCE</scope>
    <source>
        <strain evidence="1">MQZ15Z-1</strain>
    </source>
</reference>
<comment type="caution">
    <text evidence="1">The sequence shown here is derived from an EMBL/GenBank/DDBJ whole genome shotgun (WGS) entry which is preliminary data.</text>
</comment>